<name>A0A1A6H3T8_NEOLE</name>
<dbReference type="Pfam" id="PF07114">
    <property type="entry name" value="TMEM126"/>
    <property type="match status" value="1"/>
</dbReference>
<protein>
    <submittedName>
        <fullName evidence="6">Uncharacterized protein</fullName>
    </submittedName>
</protein>
<feature type="non-terminal residue" evidence="6">
    <location>
        <position position="118"/>
    </location>
</feature>
<feature type="non-terminal residue" evidence="6">
    <location>
        <position position="1"/>
    </location>
</feature>
<evidence type="ECO:0000256" key="4">
    <source>
        <dbReference type="ARBA" id="ARBA00023128"/>
    </source>
</evidence>
<keyword evidence="2" id="KW-0812">Transmembrane</keyword>
<dbReference type="AlphaFoldDB" id="A0A1A6H3T8"/>
<evidence type="ECO:0000313" key="7">
    <source>
        <dbReference type="Proteomes" id="UP000092124"/>
    </source>
</evidence>
<evidence type="ECO:0000313" key="6">
    <source>
        <dbReference type="EMBL" id="OBS73248.1"/>
    </source>
</evidence>
<evidence type="ECO:0000256" key="1">
    <source>
        <dbReference type="ARBA" id="ARBA00004225"/>
    </source>
</evidence>
<dbReference type="STRING" id="56216.A0A1A6H3T8"/>
<comment type="caution">
    <text evidence="6">The sequence shown here is derived from an EMBL/GenBank/DDBJ whole genome shotgun (WGS) entry which is preliminary data.</text>
</comment>
<keyword evidence="3" id="KW-1133">Transmembrane helix</keyword>
<keyword evidence="5" id="KW-0472">Membrane</keyword>
<reference evidence="6 7" key="1">
    <citation type="submission" date="2016-06" db="EMBL/GenBank/DDBJ databases">
        <title>The Draft Genome Sequence and Annotation of the Desert Woodrat Neotoma lepida.</title>
        <authorList>
            <person name="Campbell M."/>
            <person name="Oakeson K.F."/>
            <person name="Yandell M."/>
            <person name="Halpert J.R."/>
            <person name="Dearing D."/>
        </authorList>
    </citation>
    <scope>NUCLEOTIDE SEQUENCE [LARGE SCALE GENOMIC DNA]</scope>
    <source>
        <strain evidence="6">417</strain>
        <tissue evidence="6">Liver</tissue>
    </source>
</reference>
<evidence type="ECO:0000256" key="2">
    <source>
        <dbReference type="ARBA" id="ARBA00022692"/>
    </source>
</evidence>
<gene>
    <name evidence="6" type="ORF">A6R68_12175</name>
</gene>
<evidence type="ECO:0000256" key="3">
    <source>
        <dbReference type="ARBA" id="ARBA00022989"/>
    </source>
</evidence>
<proteinExistence type="predicted"/>
<comment type="subcellular location">
    <subcellularLocation>
        <location evidence="1">Mitochondrion membrane</location>
        <topology evidence="1">Multi-pass membrane protein</topology>
    </subcellularLocation>
</comment>
<dbReference type="InterPro" id="IPR009801">
    <property type="entry name" value="TMEM126"/>
</dbReference>
<evidence type="ECO:0000256" key="5">
    <source>
        <dbReference type="ARBA" id="ARBA00023136"/>
    </source>
</evidence>
<organism evidence="6 7">
    <name type="scientific">Neotoma lepida</name>
    <name type="common">Desert woodrat</name>
    <dbReference type="NCBI Taxonomy" id="56216"/>
    <lineage>
        <taxon>Eukaryota</taxon>
        <taxon>Metazoa</taxon>
        <taxon>Chordata</taxon>
        <taxon>Craniata</taxon>
        <taxon>Vertebrata</taxon>
        <taxon>Euteleostomi</taxon>
        <taxon>Mammalia</taxon>
        <taxon>Eutheria</taxon>
        <taxon>Euarchontoglires</taxon>
        <taxon>Glires</taxon>
        <taxon>Rodentia</taxon>
        <taxon>Myomorpha</taxon>
        <taxon>Muroidea</taxon>
        <taxon>Cricetidae</taxon>
        <taxon>Neotominae</taxon>
        <taxon>Neotoma</taxon>
    </lineage>
</organism>
<accession>A0A1A6H3T8</accession>
<keyword evidence="4" id="KW-0496">Mitochondrion</keyword>
<dbReference type="GO" id="GO:0031966">
    <property type="term" value="C:mitochondrial membrane"/>
    <property type="evidence" value="ECO:0007669"/>
    <property type="project" value="UniProtKB-SubCell"/>
</dbReference>
<dbReference type="EMBL" id="LZPO01051189">
    <property type="protein sequence ID" value="OBS73248.1"/>
    <property type="molecule type" value="Genomic_DNA"/>
</dbReference>
<dbReference type="Proteomes" id="UP000092124">
    <property type="component" value="Unassembled WGS sequence"/>
</dbReference>
<keyword evidence="7" id="KW-1185">Reference proteome</keyword>
<sequence length="118" mass="13489">SFNIQYEALRTYASLTSLPFLTTIITSKIVITDALQPGFISKETRFGFLQIWTFGSQVSYCFTGTKRKSYYTLMVIPMANWDESNGSSSTVSNSIWNISYLYHYALYEKNTCKSVPED</sequence>